<dbReference type="RefSeq" id="WP_073372097.1">
    <property type="nucleotide sequence ID" value="NZ_CP017813.1"/>
</dbReference>
<evidence type="ECO:0000313" key="2">
    <source>
        <dbReference type="EMBL" id="APJ38090.1"/>
    </source>
</evidence>
<reference evidence="2" key="1">
    <citation type="submission" date="2016-10" db="EMBL/GenBank/DDBJ databases">
        <authorList>
            <person name="de Groot N.N."/>
        </authorList>
    </citation>
    <scope>NUCLEOTIDE SEQUENCE [LARGE SCALE GENOMIC DNA]</scope>
    <source>
        <strain evidence="2">B359_6</strain>
    </source>
</reference>
<name>A0A1L4FR50_9BACT</name>
<evidence type="ECO:0000313" key="3">
    <source>
        <dbReference type="EMBL" id="APJ38749.1"/>
    </source>
</evidence>
<feature type="transmembrane region" description="Helical" evidence="1">
    <location>
        <begin position="79"/>
        <end position="106"/>
    </location>
</feature>
<dbReference type="EMBL" id="CP017813">
    <property type="protein sequence ID" value="APJ38798.1"/>
    <property type="molecule type" value="Genomic_DNA"/>
</dbReference>
<accession>A0A1L4FR50</accession>
<dbReference type="PROSITE" id="PS51257">
    <property type="entry name" value="PROKAR_LIPOPROTEIN"/>
    <property type="match status" value="1"/>
</dbReference>
<dbReference type="KEGG" id="mpul:BLA55_00040"/>
<proteinExistence type="predicted"/>
<protein>
    <submittedName>
        <fullName evidence="2">Uncharacterized protein</fullName>
    </submittedName>
</protein>
<organism evidence="2 5">
    <name type="scientific">Mycoplasmopsis pullorum</name>
    <dbReference type="NCBI Taxonomy" id="48003"/>
    <lineage>
        <taxon>Bacteria</taxon>
        <taxon>Bacillati</taxon>
        <taxon>Mycoplasmatota</taxon>
        <taxon>Mycoplasmoidales</taxon>
        <taxon>Metamycoplasmataceae</taxon>
        <taxon>Mycoplasmopsis</taxon>
    </lineage>
</organism>
<keyword evidence="1" id="KW-1133">Transmembrane helix</keyword>
<dbReference type="KEGG" id="mpul:BLA55_03755"/>
<feature type="transmembrane region" description="Helical" evidence="1">
    <location>
        <begin position="169"/>
        <end position="186"/>
    </location>
</feature>
<dbReference type="EMBL" id="CP017813">
    <property type="protein sequence ID" value="APJ38090.1"/>
    <property type="molecule type" value="Genomic_DNA"/>
</dbReference>
<keyword evidence="1" id="KW-0812">Transmembrane</keyword>
<dbReference type="KEGG" id="mpul:BLA55_04030"/>
<feature type="transmembrane region" description="Helical" evidence="1">
    <location>
        <begin position="14"/>
        <end position="39"/>
    </location>
</feature>
<gene>
    <name evidence="2" type="ORF">BLA55_00040</name>
    <name evidence="3" type="ORF">BLA55_03755</name>
    <name evidence="4" type="ORF">BLA55_04030</name>
</gene>
<evidence type="ECO:0000313" key="5">
    <source>
        <dbReference type="Proteomes" id="UP000184322"/>
    </source>
</evidence>
<keyword evidence="5" id="KW-1185">Reference proteome</keyword>
<dbReference type="Proteomes" id="UP000184322">
    <property type="component" value="Chromosome"/>
</dbReference>
<evidence type="ECO:0000256" key="1">
    <source>
        <dbReference type="SAM" id="Phobius"/>
    </source>
</evidence>
<reference evidence="5" key="2">
    <citation type="submission" date="2016-10" db="EMBL/GenBank/DDBJ databases">
        <authorList>
            <person name="Beylefeld A."/>
            <person name="Abolnik C."/>
        </authorList>
    </citation>
    <scope>NUCLEOTIDE SEQUENCE [LARGE SCALE GENOMIC DNA]</scope>
    <source>
        <strain evidence="5">B359_6</strain>
    </source>
</reference>
<evidence type="ECO:0000313" key="4">
    <source>
        <dbReference type="EMBL" id="APJ38798.1"/>
    </source>
</evidence>
<dbReference type="EMBL" id="CP017813">
    <property type="protein sequence ID" value="APJ38749.1"/>
    <property type="molecule type" value="Genomic_DNA"/>
</dbReference>
<feature type="transmembrane region" description="Helical" evidence="1">
    <location>
        <begin position="115"/>
        <end position="137"/>
    </location>
</feature>
<sequence length="210" mass="24240">MLSKLFHSYTKRKILLILIVIFSCINIALLTILSARFWARIPVEIEWLKQGYYNPETFSTPELIEESVLENSTTYQLRYVFLGMFIVLQTSFSICILISVISLYLLFSNKSNAEFLFNSLISLFGFIFAVTFFLIALKPVEAKRTAIFELNGTESYYKDMLASISYTEGWIVLFSSFFSLVISVIAKKSYGYVTNDFILKKAFREDILKS</sequence>
<keyword evidence="1" id="KW-0472">Membrane</keyword>
<dbReference type="STRING" id="48003.BLA55_00040"/>
<dbReference type="AlphaFoldDB" id="A0A1L4FR50"/>